<dbReference type="SUPFAM" id="SSF52777">
    <property type="entry name" value="CoA-dependent acyltransferases"/>
    <property type="match status" value="2"/>
</dbReference>
<dbReference type="PANTHER" id="PTHR45527">
    <property type="entry name" value="NONRIBOSOMAL PEPTIDE SYNTHETASE"/>
    <property type="match status" value="1"/>
</dbReference>
<dbReference type="RefSeq" id="WP_204050577.1">
    <property type="nucleotide sequence ID" value="NZ_BOOF01000031.1"/>
</dbReference>
<dbReference type="Proteomes" id="UP000660454">
    <property type="component" value="Unassembled WGS sequence"/>
</dbReference>
<sequence length="559" mass="59630">MTRLRGLAAHYTGRERVGPATMGQVNMARCVRTDPPEHMNYEVVRNLPQGTTYQRVADAVGLLMSRHESLRTTFHDGIQRVAGDGELTVEVHPAGDGVTGRVAADLRGRRFDLAAELPLRVAVIAGDDGPEQVVLVTTHSTVDAVGLALLVADWEELVRGRTPGPAAPQPVDVAAMEGSPAGLRRADAALRYWRTQLGRIPRSTLTVTVDDRDHDWSLPRLRVRSAAVAAALARITARTGTSRSGALLAAFGTLAGLRAGQPVCPIISISANRFRPELREYVGPLAQDALIPIDLTGPAFDAVLRATRAASLAAYQNSRFDSAALVRIMEEVAADRGVFFARDLVYNDMSAATPAGPPLRGVPDERAPGEEPDIRSAWLPDETLPTRVSLWVNRLEGEVDVTLWADPRCLPREDTLLLGEGVMRLLAEAGRRDVPLADLPGLTGITPLRRDGEWLVADSCWVDLAEVRRLVADAVPGPSSVSAVPDERLGHRIVCRLAAPVTPEAAHAACLALLPGRMAAIAPHHYVVAGVAEGTGRPAPAEVPVPSRAPGPYGRVGGG</sequence>
<dbReference type="Gene3D" id="3.30.559.10">
    <property type="entry name" value="Chloramphenicol acetyltransferase-like domain"/>
    <property type="match status" value="1"/>
</dbReference>
<dbReference type="Pfam" id="PF00668">
    <property type="entry name" value="Condensation"/>
    <property type="match status" value="1"/>
</dbReference>
<feature type="domain" description="Condensation" evidence="2">
    <location>
        <begin position="36"/>
        <end position="346"/>
    </location>
</feature>
<keyword evidence="4" id="KW-1185">Reference proteome</keyword>
<comment type="caution">
    <text evidence="3">The sequence shown here is derived from an EMBL/GenBank/DDBJ whole genome shotgun (WGS) entry which is preliminary data.</text>
</comment>
<reference evidence="3 4" key="1">
    <citation type="submission" date="2021-01" db="EMBL/GenBank/DDBJ databases">
        <title>Whole genome shotgun sequence of Microbispora siamensis NBRC 104113.</title>
        <authorList>
            <person name="Komaki H."/>
            <person name="Tamura T."/>
        </authorList>
    </citation>
    <scope>NUCLEOTIDE SEQUENCE [LARGE SCALE GENOMIC DNA]</scope>
    <source>
        <strain evidence="3 4">NBRC 104113</strain>
    </source>
</reference>
<evidence type="ECO:0000313" key="3">
    <source>
        <dbReference type="EMBL" id="GIH64302.1"/>
    </source>
</evidence>
<dbReference type="InterPro" id="IPR001242">
    <property type="entry name" value="Condensation_dom"/>
</dbReference>
<evidence type="ECO:0000313" key="4">
    <source>
        <dbReference type="Proteomes" id="UP000660454"/>
    </source>
</evidence>
<dbReference type="InterPro" id="IPR023213">
    <property type="entry name" value="CAT-like_dom_sf"/>
</dbReference>
<protein>
    <recommendedName>
        <fullName evidence="2">Condensation domain-containing protein</fullName>
    </recommendedName>
</protein>
<proteinExistence type="predicted"/>
<evidence type="ECO:0000256" key="1">
    <source>
        <dbReference type="SAM" id="MobiDB-lite"/>
    </source>
</evidence>
<organism evidence="3 4">
    <name type="scientific">Microbispora siamensis</name>
    <dbReference type="NCBI Taxonomy" id="564413"/>
    <lineage>
        <taxon>Bacteria</taxon>
        <taxon>Bacillati</taxon>
        <taxon>Actinomycetota</taxon>
        <taxon>Actinomycetes</taxon>
        <taxon>Streptosporangiales</taxon>
        <taxon>Streptosporangiaceae</taxon>
        <taxon>Microbispora</taxon>
    </lineage>
</organism>
<evidence type="ECO:0000259" key="2">
    <source>
        <dbReference type="Pfam" id="PF00668"/>
    </source>
</evidence>
<dbReference type="PANTHER" id="PTHR45527:SF1">
    <property type="entry name" value="FATTY ACID SYNTHASE"/>
    <property type="match status" value="1"/>
</dbReference>
<accession>A0ABQ4GS97</accession>
<dbReference type="EMBL" id="BOOF01000031">
    <property type="protein sequence ID" value="GIH64302.1"/>
    <property type="molecule type" value="Genomic_DNA"/>
</dbReference>
<gene>
    <name evidence="3" type="ORF">Msi02_51190</name>
</gene>
<dbReference type="Gene3D" id="3.30.559.30">
    <property type="entry name" value="Nonribosomal peptide synthetase, condensation domain"/>
    <property type="match status" value="1"/>
</dbReference>
<name>A0ABQ4GS97_9ACTN</name>
<feature type="region of interest" description="Disordered" evidence="1">
    <location>
        <begin position="537"/>
        <end position="559"/>
    </location>
</feature>